<dbReference type="SMART" id="SM00331">
    <property type="entry name" value="PP2C_SIG"/>
    <property type="match status" value="1"/>
</dbReference>
<evidence type="ECO:0000313" key="3">
    <source>
        <dbReference type="Proteomes" id="UP001526426"/>
    </source>
</evidence>
<keyword evidence="3" id="KW-1185">Reference proteome</keyword>
<dbReference type="PANTHER" id="PTHR35801">
    <property type="entry name" value="PHOSPHOSERINE PHOSPHATASE RSBX"/>
    <property type="match status" value="1"/>
</dbReference>
<dbReference type="Pfam" id="PF07228">
    <property type="entry name" value="SpoIIE"/>
    <property type="match status" value="1"/>
</dbReference>
<dbReference type="InterPro" id="IPR039248">
    <property type="entry name" value="Ptase_RsbX"/>
</dbReference>
<proteinExistence type="predicted"/>
<feature type="domain" description="PPM-type phosphatase" evidence="1">
    <location>
        <begin position="18"/>
        <end position="201"/>
    </location>
</feature>
<dbReference type="PANTHER" id="PTHR35801:SF1">
    <property type="entry name" value="PHOSPHOSERINE PHOSPHATASE RSBX"/>
    <property type="match status" value="1"/>
</dbReference>
<dbReference type="EMBL" id="JAIHOM010000053">
    <property type="protein sequence ID" value="MCW6036987.1"/>
    <property type="molecule type" value="Genomic_DNA"/>
</dbReference>
<reference evidence="2 3" key="1">
    <citation type="submission" date="2021-08" db="EMBL/GenBank/DDBJ databases">
        <title>Draft genome sequence of Spirulina subsalsa with high tolerance to salinity and hype-accumulation of phycocyanin.</title>
        <authorList>
            <person name="Pei H."/>
            <person name="Jiang L."/>
        </authorList>
    </citation>
    <scope>NUCLEOTIDE SEQUENCE [LARGE SCALE GENOMIC DNA]</scope>
    <source>
        <strain evidence="2 3">FACHB-351</strain>
    </source>
</reference>
<protein>
    <submittedName>
        <fullName evidence="2">SpoIIE family protein phosphatase</fullName>
    </submittedName>
</protein>
<accession>A0ABT3L727</accession>
<name>A0ABT3L727_9CYAN</name>
<sequence>MENDNQASALSLVDYSIFGRPCFGERVSGDQALIDEKDGIIFLGIIDALGHGKEAHQVSALMQKFLHENWTFDVRKTLLNLHEHCKGTLGAAVGLGLLNVQTGELSYSGVGNTVIRLVGKQSKRLYSADGIVGSRMRTPVEQKLYLTPTDILLMYTDGVKDRFEVNDYPQLLYESPQALARNIVRQFEKVYDDATCLVLRYKK</sequence>
<evidence type="ECO:0000259" key="1">
    <source>
        <dbReference type="SMART" id="SM00331"/>
    </source>
</evidence>
<dbReference type="SUPFAM" id="SSF81606">
    <property type="entry name" value="PP2C-like"/>
    <property type="match status" value="1"/>
</dbReference>
<evidence type="ECO:0000313" key="2">
    <source>
        <dbReference type="EMBL" id="MCW6036987.1"/>
    </source>
</evidence>
<dbReference type="Proteomes" id="UP001526426">
    <property type="component" value="Unassembled WGS sequence"/>
</dbReference>
<comment type="caution">
    <text evidence="2">The sequence shown here is derived from an EMBL/GenBank/DDBJ whole genome shotgun (WGS) entry which is preliminary data.</text>
</comment>
<dbReference type="InterPro" id="IPR036457">
    <property type="entry name" value="PPM-type-like_dom_sf"/>
</dbReference>
<dbReference type="InterPro" id="IPR001932">
    <property type="entry name" value="PPM-type_phosphatase-like_dom"/>
</dbReference>
<organism evidence="2 3">
    <name type="scientific">Spirulina subsalsa FACHB-351</name>
    <dbReference type="NCBI Taxonomy" id="234711"/>
    <lineage>
        <taxon>Bacteria</taxon>
        <taxon>Bacillati</taxon>
        <taxon>Cyanobacteriota</taxon>
        <taxon>Cyanophyceae</taxon>
        <taxon>Spirulinales</taxon>
        <taxon>Spirulinaceae</taxon>
        <taxon>Spirulina</taxon>
    </lineage>
</organism>
<dbReference type="RefSeq" id="WP_265264817.1">
    <property type="nucleotide sequence ID" value="NZ_JAIHOM010000053.1"/>
</dbReference>
<dbReference type="Gene3D" id="3.60.40.10">
    <property type="entry name" value="PPM-type phosphatase domain"/>
    <property type="match status" value="1"/>
</dbReference>
<gene>
    <name evidence="2" type="ORF">K4A83_12025</name>
</gene>